<dbReference type="Gene3D" id="3.40.50.2000">
    <property type="entry name" value="Glycogen Phosphorylase B"/>
    <property type="match status" value="2"/>
</dbReference>
<dbReference type="EC" id="5.1.3.14" evidence="2"/>
<comment type="caution">
    <text evidence="2">The sequence shown here is derived from an EMBL/GenBank/DDBJ whole genome shotgun (WGS) entry which is preliminary data.</text>
</comment>
<name>E6PNW5_9ZZZZ</name>
<dbReference type="GO" id="GO:0008761">
    <property type="term" value="F:UDP-N-acetylglucosamine 2-epimerase activity"/>
    <property type="evidence" value="ECO:0007669"/>
    <property type="project" value="UniProtKB-EC"/>
</dbReference>
<protein>
    <submittedName>
        <fullName evidence="2">Putative UDP-N-acetylglucosamine 2-epimerase</fullName>
        <ecNumber evidence="2">5.1.3.14</ecNumber>
    </submittedName>
</protein>
<dbReference type="PANTHER" id="PTHR43174:SF3">
    <property type="entry name" value="UDP-N-ACETYLGLUCOSAMINE 2-EPIMERASE"/>
    <property type="match status" value="1"/>
</dbReference>
<dbReference type="PANTHER" id="PTHR43174">
    <property type="entry name" value="UDP-N-ACETYLGLUCOSAMINE 2-EPIMERASE"/>
    <property type="match status" value="1"/>
</dbReference>
<gene>
    <name evidence="2" type="ORF">CARN2_2332</name>
</gene>
<accession>E6PNW5</accession>
<dbReference type="InterPro" id="IPR029767">
    <property type="entry name" value="WecB-like"/>
</dbReference>
<feature type="domain" description="UDP-N-acetylglucosamine 2-epimerase" evidence="1">
    <location>
        <begin position="26"/>
        <end position="364"/>
    </location>
</feature>
<dbReference type="InterPro" id="IPR003331">
    <property type="entry name" value="UDP_GlcNAc_Epimerase_2_dom"/>
</dbReference>
<proteinExistence type="predicted"/>
<dbReference type="Pfam" id="PF02350">
    <property type="entry name" value="Epimerase_2"/>
    <property type="match status" value="1"/>
</dbReference>
<dbReference type="SUPFAM" id="SSF53756">
    <property type="entry name" value="UDP-Glycosyltransferase/glycogen phosphorylase"/>
    <property type="match status" value="1"/>
</dbReference>
<dbReference type="GO" id="GO:0004553">
    <property type="term" value="F:hydrolase activity, hydrolyzing O-glycosyl compounds"/>
    <property type="evidence" value="ECO:0007669"/>
    <property type="project" value="InterPro"/>
</dbReference>
<evidence type="ECO:0000313" key="2">
    <source>
        <dbReference type="EMBL" id="CBH96617.1"/>
    </source>
</evidence>
<dbReference type="EMBL" id="CABM01000030">
    <property type="protein sequence ID" value="CBH96617.1"/>
    <property type="molecule type" value="Genomic_DNA"/>
</dbReference>
<dbReference type="GO" id="GO:0006047">
    <property type="term" value="P:UDP-N-acetylglucosamine metabolic process"/>
    <property type="evidence" value="ECO:0007669"/>
    <property type="project" value="InterPro"/>
</dbReference>
<organism evidence="2">
    <name type="scientific">mine drainage metagenome</name>
    <dbReference type="NCBI Taxonomy" id="410659"/>
    <lineage>
        <taxon>unclassified sequences</taxon>
        <taxon>metagenomes</taxon>
        <taxon>ecological metagenomes</taxon>
    </lineage>
</organism>
<dbReference type="InterPro" id="IPR020004">
    <property type="entry name" value="UDP-GlcNAc_Epase"/>
</dbReference>
<sequence>MTRRILYLSGTRADFGLMRHSLRTAAAHPALDVAVAVTGMHLHPDYGHTVDEIAASGLALAARIPSDVQARDRSGMARAVGQTLLGLVDVLAAERPDALLLLGDRGEMLAGATAALHLGVPAIHIHGGERSGTVDEPMRHAISKLAALHFCATTESRERLIAMGEEPRRVHVVGAPGLDDLGAALTAPRASTLDALGLEAGRPYALAVFHPVVQEAEDAAQQTGALLEGLRAAGAGTDFDVIWLAPNADAGSGHIVQALEAQRWPGLKRITHLPRPAYLAALRHAAVLAGNSSSGIIEAASFGTPVVNVGTRQNLRERNANTADVPVEAASIATAVRTSIAHGPWPPHNVYGDGQTAARIAHLLATLPLSADLLHKVNRY</sequence>
<dbReference type="AlphaFoldDB" id="E6PNW5"/>
<reference evidence="2" key="1">
    <citation type="submission" date="2009-10" db="EMBL/GenBank/DDBJ databases">
        <title>Diversity of trophic interactions inside an arsenic-rich microbial ecosystem.</title>
        <authorList>
            <person name="Bertin P.N."/>
            <person name="Heinrich-Salmeron A."/>
            <person name="Pelletier E."/>
            <person name="Goulhen-Chollet F."/>
            <person name="Arsene-Ploetze F."/>
            <person name="Gallien S."/>
            <person name="Calteau A."/>
            <person name="Vallenet D."/>
            <person name="Casiot C."/>
            <person name="Chane-Woon-Ming B."/>
            <person name="Giloteaux L."/>
            <person name="Barakat M."/>
            <person name="Bonnefoy V."/>
            <person name="Bruneel O."/>
            <person name="Chandler M."/>
            <person name="Cleiss J."/>
            <person name="Duran R."/>
            <person name="Elbaz-Poulichet F."/>
            <person name="Fonknechten N."/>
            <person name="Lauga B."/>
            <person name="Mornico D."/>
            <person name="Ortet P."/>
            <person name="Schaeffer C."/>
            <person name="Siguier P."/>
            <person name="Alexander Thil Smith A."/>
            <person name="Van Dorsselaer A."/>
            <person name="Weissenbach J."/>
            <person name="Medigue C."/>
            <person name="Le Paslier D."/>
        </authorList>
    </citation>
    <scope>NUCLEOTIDE SEQUENCE</scope>
</reference>
<keyword evidence="2" id="KW-0413">Isomerase</keyword>
<evidence type="ECO:0000259" key="1">
    <source>
        <dbReference type="Pfam" id="PF02350"/>
    </source>
</evidence>
<dbReference type="NCBIfam" id="TIGR03568">
    <property type="entry name" value="NeuC_NnaA"/>
    <property type="match status" value="1"/>
</dbReference>